<dbReference type="PANTHER" id="PTHR43030:SF1">
    <property type="entry name" value="PHOSPHOENOLPYRUVATE SYNTHASE"/>
    <property type="match status" value="1"/>
</dbReference>
<feature type="domain" description="PEP-utilising enzyme mobile" evidence="4">
    <location>
        <begin position="447"/>
        <end position="517"/>
    </location>
</feature>
<proteinExistence type="inferred from homology"/>
<sequence length="523" mass="59916">MVRRVEAGDRPAFALRASAWQAINKFMPKNIKYLNDSDPWYLAENIPDVIDFHFSEIWLSSFANDLEKSCGRNYKKILAIFRPKFSLDYYFGEKDSLAMEKHLIGKMKKNPEFGRLINKNIIKFSDGLNRFGQKISKIDLAKLSSEKLADLMAESDLVHTRLYEWGWLSNATDMFHGTFTSTLKKYLESKLPADLDLNEAFSLLTSPDKKSVAAKQDEEILKIASLIKNKKSAKEINRLITRHQARYFYLKYLWLGQAGVYSRDYFRREAIGLAKDGIDPLVKIRRLNQELVRIKKEKIRLFKKIKIDRRHIDLFEIYADFMLTKIYRRYAQIYWAYQIGRVLKVAACHLGISFDEIRHLTGKEVAFALRYDGLNRPALKKRLKFCWLYVEKGVELVSTDKDHPVLKFLKNKSKVSVKELTGQIGCLGKAQGRVRIINSHKDLAKMKTGDILVSIATNPDLVPAMKKAAAIVTEQGGVTSHAAIVSREMNIPCVIGTKIATQVLKDGDLVEVDANKGTVRKLK</sequence>
<comment type="caution">
    <text evidence="5">The sequence shown here is derived from an EMBL/GenBank/DDBJ whole genome shotgun (WGS) entry which is preliminary data.</text>
</comment>
<evidence type="ECO:0000259" key="4">
    <source>
        <dbReference type="Pfam" id="PF00391"/>
    </source>
</evidence>
<evidence type="ECO:0000313" key="5">
    <source>
        <dbReference type="EMBL" id="OGY45923.1"/>
    </source>
</evidence>
<reference evidence="5 6" key="1">
    <citation type="journal article" date="2016" name="Nat. Commun.">
        <title>Thousands of microbial genomes shed light on interconnected biogeochemical processes in an aquifer system.</title>
        <authorList>
            <person name="Anantharaman K."/>
            <person name="Brown C.T."/>
            <person name="Hug L.A."/>
            <person name="Sharon I."/>
            <person name="Castelle C.J."/>
            <person name="Probst A.J."/>
            <person name="Thomas B.C."/>
            <person name="Singh A."/>
            <person name="Wilkins M.J."/>
            <person name="Karaoz U."/>
            <person name="Brodie E.L."/>
            <person name="Williams K.H."/>
            <person name="Hubbard S.S."/>
            <person name="Banfield J.F."/>
        </authorList>
    </citation>
    <scope>NUCLEOTIDE SEQUENCE [LARGE SCALE GENOMIC DNA]</scope>
</reference>
<dbReference type="InterPro" id="IPR018274">
    <property type="entry name" value="PEP_util_AS"/>
</dbReference>
<evidence type="ECO:0000256" key="2">
    <source>
        <dbReference type="ARBA" id="ARBA00022741"/>
    </source>
</evidence>
<dbReference type="GO" id="GO:0008986">
    <property type="term" value="F:pyruvate, water dikinase activity"/>
    <property type="evidence" value="ECO:0007669"/>
    <property type="project" value="InterPro"/>
</dbReference>
<protein>
    <recommendedName>
        <fullName evidence="4">PEP-utilising enzyme mobile domain-containing protein</fullName>
    </recommendedName>
</protein>
<dbReference type="InterPro" id="IPR006319">
    <property type="entry name" value="PEP_synth"/>
</dbReference>
<dbReference type="EMBL" id="MHIF01000069">
    <property type="protein sequence ID" value="OGY45923.1"/>
    <property type="molecule type" value="Genomic_DNA"/>
</dbReference>
<evidence type="ECO:0000256" key="1">
    <source>
        <dbReference type="ARBA" id="ARBA00007837"/>
    </source>
</evidence>
<dbReference type="Gene3D" id="3.50.30.10">
    <property type="entry name" value="Phosphohistidine domain"/>
    <property type="match status" value="1"/>
</dbReference>
<dbReference type="SUPFAM" id="SSF52009">
    <property type="entry name" value="Phosphohistidine domain"/>
    <property type="match status" value="1"/>
</dbReference>
<dbReference type="PROSITE" id="PS00370">
    <property type="entry name" value="PEP_ENZYMES_PHOS_SITE"/>
    <property type="match status" value="1"/>
</dbReference>
<keyword evidence="3" id="KW-0067">ATP-binding</keyword>
<gene>
    <name evidence="5" type="ORF">A2663_00445</name>
</gene>
<organism evidence="5 6">
    <name type="scientific">Candidatus Buchananbacteria bacterium RIFCSPHIGHO2_01_FULL_46_12</name>
    <dbReference type="NCBI Taxonomy" id="1797536"/>
    <lineage>
        <taxon>Bacteria</taxon>
        <taxon>Candidatus Buchananiibacteriota</taxon>
    </lineage>
</organism>
<evidence type="ECO:0000256" key="3">
    <source>
        <dbReference type="ARBA" id="ARBA00022840"/>
    </source>
</evidence>
<dbReference type="AlphaFoldDB" id="A0A1G1Y0P0"/>
<dbReference type="Proteomes" id="UP000178432">
    <property type="component" value="Unassembled WGS sequence"/>
</dbReference>
<dbReference type="InterPro" id="IPR036637">
    <property type="entry name" value="Phosphohistidine_dom_sf"/>
</dbReference>
<dbReference type="PANTHER" id="PTHR43030">
    <property type="entry name" value="PHOSPHOENOLPYRUVATE SYNTHASE"/>
    <property type="match status" value="1"/>
</dbReference>
<name>A0A1G1Y0P0_9BACT</name>
<comment type="similarity">
    <text evidence="1">Belongs to the PEP-utilizing enzyme family.</text>
</comment>
<dbReference type="InterPro" id="IPR008279">
    <property type="entry name" value="PEP-util_enz_mobile_dom"/>
</dbReference>
<keyword evidence="2" id="KW-0547">Nucleotide-binding</keyword>
<dbReference type="GO" id="GO:0005524">
    <property type="term" value="F:ATP binding"/>
    <property type="evidence" value="ECO:0007669"/>
    <property type="project" value="UniProtKB-KW"/>
</dbReference>
<dbReference type="Pfam" id="PF00391">
    <property type="entry name" value="PEP-utilizers"/>
    <property type="match status" value="1"/>
</dbReference>
<accession>A0A1G1Y0P0</accession>
<evidence type="ECO:0000313" key="6">
    <source>
        <dbReference type="Proteomes" id="UP000178432"/>
    </source>
</evidence>